<evidence type="ECO:0000313" key="19">
    <source>
        <dbReference type="Proteomes" id="UP001612915"/>
    </source>
</evidence>
<dbReference type="InterPro" id="IPR036188">
    <property type="entry name" value="FAD/NAD-bd_sf"/>
</dbReference>
<keyword evidence="7" id="KW-0443">Lipid metabolism</keyword>
<comment type="similarity">
    <text evidence="2">Belongs to the GMC oxidoreductase family.</text>
</comment>
<evidence type="ECO:0000256" key="15">
    <source>
        <dbReference type="ARBA" id="ARBA00049778"/>
    </source>
</evidence>
<evidence type="ECO:0000256" key="8">
    <source>
        <dbReference type="ARBA" id="ARBA00023166"/>
    </source>
</evidence>
<evidence type="ECO:0000256" key="16">
    <source>
        <dbReference type="SAM" id="SignalP"/>
    </source>
</evidence>
<evidence type="ECO:0000256" key="12">
    <source>
        <dbReference type="ARBA" id="ARBA00049645"/>
    </source>
</evidence>
<evidence type="ECO:0000259" key="17">
    <source>
        <dbReference type="Pfam" id="PF05199"/>
    </source>
</evidence>
<evidence type="ECO:0000256" key="5">
    <source>
        <dbReference type="ARBA" id="ARBA00022827"/>
    </source>
</evidence>
<dbReference type="EC" id="1.1.3.6" evidence="13"/>
<comment type="caution">
    <text evidence="18">The sequence shown here is derived from an EMBL/GenBank/DDBJ whole genome shotgun (WGS) entry which is preliminary data.</text>
</comment>
<organism evidence="18 19">
    <name type="scientific">Spongisporangium articulatum</name>
    <dbReference type="NCBI Taxonomy" id="3362603"/>
    <lineage>
        <taxon>Bacteria</taxon>
        <taxon>Bacillati</taxon>
        <taxon>Actinomycetota</taxon>
        <taxon>Actinomycetes</taxon>
        <taxon>Kineosporiales</taxon>
        <taxon>Kineosporiaceae</taxon>
        <taxon>Spongisporangium</taxon>
    </lineage>
</organism>
<evidence type="ECO:0000256" key="7">
    <source>
        <dbReference type="ARBA" id="ARBA00023098"/>
    </source>
</evidence>
<dbReference type="Pfam" id="PF05199">
    <property type="entry name" value="GMC_oxred_C"/>
    <property type="match status" value="1"/>
</dbReference>
<evidence type="ECO:0000256" key="1">
    <source>
        <dbReference type="ARBA" id="ARBA00001974"/>
    </source>
</evidence>
<proteinExistence type="inferred from homology"/>
<evidence type="ECO:0000256" key="4">
    <source>
        <dbReference type="ARBA" id="ARBA00022630"/>
    </source>
</evidence>
<dbReference type="EC" id="5.3.3.1" evidence="11"/>
<evidence type="ECO:0000313" key="18">
    <source>
        <dbReference type="EMBL" id="MFI7586911.1"/>
    </source>
</evidence>
<gene>
    <name evidence="18" type="ORF">ACIB24_07530</name>
</gene>
<evidence type="ECO:0000256" key="10">
    <source>
        <dbReference type="ARBA" id="ARBA00023235"/>
    </source>
</evidence>
<evidence type="ECO:0000256" key="2">
    <source>
        <dbReference type="ARBA" id="ARBA00010790"/>
    </source>
</evidence>
<protein>
    <recommendedName>
        <fullName evidence="14">Cholesterol oxidase</fullName>
        <ecNumber evidence="13">1.1.3.6</ecNumber>
        <ecNumber evidence="11">5.3.3.1</ecNumber>
    </recommendedName>
    <alternativeName>
        <fullName evidence="15">Cholesterol isomerase</fullName>
    </alternativeName>
</protein>
<dbReference type="PANTHER" id="PTHR47470">
    <property type="entry name" value="CHOLESTEROL OXIDASE"/>
    <property type="match status" value="1"/>
</dbReference>
<feature type="signal peptide" evidence="16">
    <location>
        <begin position="1"/>
        <end position="29"/>
    </location>
</feature>
<keyword evidence="6" id="KW-0560">Oxidoreductase</keyword>
<keyword evidence="16" id="KW-0732">Signal</keyword>
<keyword evidence="5" id="KW-0274">FAD</keyword>
<name>A0ABW8AMS4_9ACTN</name>
<evidence type="ECO:0000256" key="11">
    <source>
        <dbReference type="ARBA" id="ARBA00038856"/>
    </source>
</evidence>
<evidence type="ECO:0000256" key="3">
    <source>
        <dbReference type="ARBA" id="ARBA00022548"/>
    </source>
</evidence>
<dbReference type="RefSeq" id="WP_398277544.1">
    <property type="nucleotide sequence ID" value="NZ_JBITLV010000002.1"/>
</dbReference>
<dbReference type="PANTHER" id="PTHR47470:SF1">
    <property type="entry name" value="FAD-DEPENDENT OXIDOREDUCTASE 2 FAD BINDING DOMAIN-CONTAINING PROTEIN"/>
    <property type="match status" value="1"/>
</dbReference>
<dbReference type="InterPro" id="IPR052542">
    <property type="entry name" value="Cholesterol_Oxidase"/>
</dbReference>
<evidence type="ECO:0000256" key="9">
    <source>
        <dbReference type="ARBA" id="ARBA00023221"/>
    </source>
</evidence>
<feature type="domain" description="Glucose-methanol-choline oxidoreductase C-terminal" evidence="17">
    <location>
        <begin position="459"/>
        <end position="514"/>
    </location>
</feature>
<dbReference type="PROSITE" id="PS51318">
    <property type="entry name" value="TAT"/>
    <property type="match status" value="1"/>
</dbReference>
<keyword evidence="19" id="KW-1185">Reference proteome</keyword>
<evidence type="ECO:0000256" key="14">
    <source>
        <dbReference type="ARBA" id="ARBA00049744"/>
    </source>
</evidence>
<dbReference type="InterPro" id="IPR007867">
    <property type="entry name" value="GMC_OxRtase_C"/>
</dbReference>
<keyword evidence="10" id="KW-0413">Isomerase</keyword>
<accession>A0ABW8AMS4</accession>
<keyword evidence="4" id="KW-0285">Flavoprotein</keyword>
<dbReference type="SUPFAM" id="SSF51905">
    <property type="entry name" value="FAD/NAD(P)-binding domain"/>
    <property type="match status" value="1"/>
</dbReference>
<keyword evidence="9" id="KW-0753">Steroid metabolism</keyword>
<keyword evidence="8" id="KW-1207">Sterol metabolism</keyword>
<comment type="cofactor">
    <cofactor evidence="1">
        <name>FAD</name>
        <dbReference type="ChEBI" id="CHEBI:57692"/>
    </cofactor>
</comment>
<comment type="pathway">
    <text evidence="12">Steroid metabolism; cholesterol degradation.</text>
</comment>
<dbReference type="EMBL" id="JBITLV010000002">
    <property type="protein sequence ID" value="MFI7586911.1"/>
    <property type="molecule type" value="Genomic_DNA"/>
</dbReference>
<keyword evidence="3" id="KW-0153">Cholesterol metabolism</keyword>
<sequence>MPTIDRRTLLTGAAASLGLGLAGSRPAAAAPVAARVNAVPVRREQHRVVVVGSGFGGGVTALRLAQAGVPVTLLEQGIRWPTGPNSDTFPHVTAPDKRLLWFGANPRIIGQKRVFAPYPGLVDAVHGDNITSLYGVGVGGGSLIYQGMTLQPAEHVFRALLPDGLNWDLMNRVYYPRVARMLHAATAPDALINSRTYRPPRIFKRYAERAGYSVEKIPMPIDWNVALAELRGELRPSYINSDLFGARNGGKFSVDVTYVKQAEATGNCTVHVLHQVTDVARAKDGRWEVHVDRLNMTGDVVEKKILTTRALVLGAGSGNTSKLLVRAAGTGQITDLPEALGTGWGTNGDRIYVWTNLEDDFGTPQGGPVIYGTKDWADPARANTVIQASLPFPAGVNPRSTMMVGFGVSTGRGRFVYDGASDKVKLHWPKNGDAAIWKTIAARANRIVGRCGFLTDTNALANTTWHPLGGAAMGSVCDLDGRVLGQKGLYVLDGALIPGTTGACNPSMTIAAVAERALDNLVRADVGSLI</sequence>
<dbReference type="Gene3D" id="3.50.50.60">
    <property type="entry name" value="FAD/NAD(P)-binding domain"/>
    <property type="match status" value="1"/>
</dbReference>
<dbReference type="InterPro" id="IPR006311">
    <property type="entry name" value="TAT_signal"/>
</dbReference>
<dbReference type="Proteomes" id="UP001612915">
    <property type="component" value="Unassembled WGS sequence"/>
</dbReference>
<feature type="chain" id="PRO_5046795364" description="Cholesterol oxidase" evidence="16">
    <location>
        <begin position="30"/>
        <end position="530"/>
    </location>
</feature>
<reference evidence="18 19" key="1">
    <citation type="submission" date="2024-10" db="EMBL/GenBank/DDBJ databases">
        <title>The Natural Products Discovery Center: Release of the First 8490 Sequenced Strains for Exploring Actinobacteria Biosynthetic Diversity.</title>
        <authorList>
            <person name="Kalkreuter E."/>
            <person name="Kautsar S.A."/>
            <person name="Yang D."/>
            <person name="Bader C.D."/>
            <person name="Teijaro C.N."/>
            <person name="Fluegel L."/>
            <person name="Davis C.M."/>
            <person name="Simpson J.R."/>
            <person name="Lauterbach L."/>
            <person name="Steele A.D."/>
            <person name="Gui C."/>
            <person name="Meng S."/>
            <person name="Li G."/>
            <person name="Viehrig K."/>
            <person name="Ye F."/>
            <person name="Su P."/>
            <person name="Kiefer A.F."/>
            <person name="Nichols A."/>
            <person name="Cepeda A.J."/>
            <person name="Yan W."/>
            <person name="Fan B."/>
            <person name="Jiang Y."/>
            <person name="Adhikari A."/>
            <person name="Zheng C.-J."/>
            <person name="Schuster L."/>
            <person name="Cowan T.M."/>
            <person name="Smanski M.J."/>
            <person name="Chevrette M.G."/>
            <person name="De Carvalho L.P.S."/>
            <person name="Shen B."/>
        </authorList>
    </citation>
    <scope>NUCLEOTIDE SEQUENCE [LARGE SCALE GENOMIC DNA]</scope>
    <source>
        <strain evidence="18 19">NPDC049639</strain>
    </source>
</reference>
<evidence type="ECO:0000256" key="6">
    <source>
        <dbReference type="ARBA" id="ARBA00023002"/>
    </source>
</evidence>
<dbReference type="Gene3D" id="3.30.410.10">
    <property type="entry name" value="Cholesterol Oxidase, domain 2"/>
    <property type="match status" value="1"/>
</dbReference>
<evidence type="ECO:0000256" key="13">
    <source>
        <dbReference type="ARBA" id="ARBA00049723"/>
    </source>
</evidence>
<dbReference type="SUPFAM" id="SSF54373">
    <property type="entry name" value="FAD-linked reductases, C-terminal domain"/>
    <property type="match status" value="1"/>
</dbReference>